<dbReference type="EMBL" id="KZ805404">
    <property type="protein sequence ID" value="PVH98888.1"/>
    <property type="molecule type" value="Genomic_DNA"/>
</dbReference>
<dbReference type="STRING" id="97972.A0A2V1DLG4"/>
<evidence type="ECO:0000313" key="3">
    <source>
        <dbReference type="Proteomes" id="UP000244855"/>
    </source>
</evidence>
<keyword evidence="3" id="KW-1185">Reference proteome</keyword>
<accession>A0A2V1DLG4</accession>
<feature type="compositionally biased region" description="Gly residues" evidence="1">
    <location>
        <begin position="119"/>
        <end position="133"/>
    </location>
</feature>
<proteinExistence type="predicted"/>
<name>A0A2V1DLG4_9PLEO</name>
<dbReference type="Proteomes" id="UP000244855">
    <property type="component" value="Unassembled WGS sequence"/>
</dbReference>
<reference evidence="2 3" key="1">
    <citation type="journal article" date="2018" name="Sci. Rep.">
        <title>Comparative genomics provides insights into the lifestyle and reveals functional heterogeneity of dark septate endophytic fungi.</title>
        <authorList>
            <person name="Knapp D.G."/>
            <person name="Nemeth J.B."/>
            <person name="Barry K."/>
            <person name="Hainaut M."/>
            <person name="Henrissat B."/>
            <person name="Johnson J."/>
            <person name="Kuo A."/>
            <person name="Lim J.H.P."/>
            <person name="Lipzen A."/>
            <person name="Nolan M."/>
            <person name="Ohm R.A."/>
            <person name="Tamas L."/>
            <person name="Grigoriev I.V."/>
            <person name="Spatafora J.W."/>
            <person name="Nagy L.G."/>
            <person name="Kovacs G.M."/>
        </authorList>
    </citation>
    <scope>NUCLEOTIDE SEQUENCE [LARGE SCALE GENOMIC DNA]</scope>
    <source>
        <strain evidence="2 3">DSE2036</strain>
    </source>
</reference>
<organism evidence="2 3">
    <name type="scientific">Periconia macrospinosa</name>
    <dbReference type="NCBI Taxonomy" id="97972"/>
    <lineage>
        <taxon>Eukaryota</taxon>
        <taxon>Fungi</taxon>
        <taxon>Dikarya</taxon>
        <taxon>Ascomycota</taxon>
        <taxon>Pezizomycotina</taxon>
        <taxon>Dothideomycetes</taxon>
        <taxon>Pleosporomycetidae</taxon>
        <taxon>Pleosporales</taxon>
        <taxon>Massarineae</taxon>
        <taxon>Periconiaceae</taxon>
        <taxon>Periconia</taxon>
    </lineage>
</organism>
<feature type="compositionally biased region" description="Low complexity" evidence="1">
    <location>
        <begin position="52"/>
        <end position="66"/>
    </location>
</feature>
<feature type="compositionally biased region" description="Polar residues" evidence="1">
    <location>
        <begin position="25"/>
        <end position="37"/>
    </location>
</feature>
<dbReference type="PANTHER" id="PTHR42090">
    <property type="match status" value="1"/>
</dbReference>
<dbReference type="PANTHER" id="PTHR42090:SF1">
    <property type="match status" value="1"/>
</dbReference>
<evidence type="ECO:0000256" key="1">
    <source>
        <dbReference type="SAM" id="MobiDB-lite"/>
    </source>
</evidence>
<protein>
    <submittedName>
        <fullName evidence="2">Uncharacterized protein</fullName>
    </submittedName>
</protein>
<feature type="region of interest" description="Disordered" evidence="1">
    <location>
        <begin position="1"/>
        <end position="133"/>
    </location>
</feature>
<feature type="compositionally biased region" description="Polar residues" evidence="1">
    <location>
        <begin position="69"/>
        <end position="79"/>
    </location>
</feature>
<evidence type="ECO:0000313" key="2">
    <source>
        <dbReference type="EMBL" id="PVH98888.1"/>
    </source>
</evidence>
<gene>
    <name evidence="2" type="ORF">DM02DRAFT_615468</name>
</gene>
<sequence>MFRPSTHLPRTLPRLAAAANPTTRFLHTTRPTFAAKNTQDKDSLDPQSNEYSKSGSDQAAASSSAAFDPNTTSPEGEQQQAEKDGSGNPLKVSPGNDKVSKPRADQEGGAQNSPRTSSSGGGSAPKSGGGKSG</sequence>
<feature type="compositionally biased region" description="Low complexity" evidence="1">
    <location>
        <begin position="8"/>
        <end position="24"/>
    </location>
</feature>
<dbReference type="OrthoDB" id="4220319at2759"/>
<dbReference type="AlphaFoldDB" id="A0A2V1DLG4"/>